<feature type="transmembrane region" description="Helical" evidence="1">
    <location>
        <begin position="107"/>
        <end position="134"/>
    </location>
</feature>
<protein>
    <recommendedName>
        <fullName evidence="2">DUF112 domain-containing protein</fullName>
    </recommendedName>
</protein>
<evidence type="ECO:0000313" key="3">
    <source>
        <dbReference type="EMBL" id="GAK55101.1"/>
    </source>
</evidence>
<feature type="transmembrane region" description="Helical" evidence="1">
    <location>
        <begin position="328"/>
        <end position="350"/>
    </location>
</feature>
<dbReference type="PANTHER" id="PTHR35342:SF5">
    <property type="entry name" value="TRICARBOXYLIC TRANSPORT PROTEIN"/>
    <property type="match status" value="1"/>
</dbReference>
<dbReference type="EMBL" id="DF820463">
    <property type="protein sequence ID" value="GAK55101.1"/>
    <property type="molecule type" value="Genomic_DNA"/>
</dbReference>
<organism evidence="3">
    <name type="scientific">Vecturithrix granuli</name>
    <dbReference type="NCBI Taxonomy" id="1499967"/>
    <lineage>
        <taxon>Bacteria</taxon>
        <taxon>Candidatus Moduliflexota</taxon>
        <taxon>Candidatus Vecturitrichia</taxon>
        <taxon>Candidatus Vecturitrichales</taxon>
        <taxon>Candidatus Vecturitrichaceae</taxon>
        <taxon>Candidatus Vecturithrix</taxon>
    </lineage>
</organism>
<feature type="transmembrane region" description="Helical" evidence="1">
    <location>
        <begin position="414"/>
        <end position="432"/>
    </location>
</feature>
<dbReference type="PANTHER" id="PTHR35342">
    <property type="entry name" value="TRICARBOXYLIC TRANSPORT PROTEIN"/>
    <property type="match status" value="1"/>
</dbReference>
<dbReference type="eggNOG" id="COG3333">
    <property type="taxonomic scope" value="Bacteria"/>
</dbReference>
<keyword evidence="1" id="KW-0472">Membrane</keyword>
<accession>A0A0S6W675</accession>
<feature type="transmembrane region" description="Helical" evidence="1">
    <location>
        <begin position="470"/>
        <end position="488"/>
    </location>
</feature>
<dbReference type="InterPro" id="IPR002823">
    <property type="entry name" value="DUF112_TM"/>
</dbReference>
<name>A0A0S6W675_VECG1</name>
<proteinExistence type="predicted"/>
<keyword evidence="4" id="KW-1185">Reference proteome</keyword>
<reference evidence="3" key="1">
    <citation type="journal article" date="2015" name="PeerJ">
        <title>First genomic representation of candidate bacterial phylum KSB3 points to enhanced environmental sensing as a trigger of wastewater bulking.</title>
        <authorList>
            <person name="Sekiguchi Y."/>
            <person name="Ohashi A."/>
            <person name="Parks D.H."/>
            <person name="Yamauchi T."/>
            <person name="Tyson G.W."/>
            <person name="Hugenholtz P."/>
        </authorList>
    </citation>
    <scope>NUCLEOTIDE SEQUENCE [LARGE SCALE GENOMIC DNA]</scope>
</reference>
<evidence type="ECO:0000313" key="4">
    <source>
        <dbReference type="Proteomes" id="UP000030661"/>
    </source>
</evidence>
<feature type="transmembrane region" description="Helical" evidence="1">
    <location>
        <begin position="47"/>
        <end position="72"/>
    </location>
</feature>
<feature type="transmembrane region" description="Helical" evidence="1">
    <location>
        <begin position="146"/>
        <end position="164"/>
    </location>
</feature>
<gene>
    <name evidence="3" type="ORF">U27_01932</name>
</gene>
<feature type="transmembrane region" description="Helical" evidence="1">
    <location>
        <begin position="359"/>
        <end position="378"/>
    </location>
</feature>
<feature type="transmembrane region" description="Helical" evidence="1">
    <location>
        <begin position="384"/>
        <end position="407"/>
    </location>
</feature>
<evidence type="ECO:0000259" key="2">
    <source>
        <dbReference type="Pfam" id="PF01970"/>
    </source>
</evidence>
<feature type="transmembrane region" description="Helical" evidence="1">
    <location>
        <begin position="12"/>
        <end position="35"/>
    </location>
</feature>
<feature type="domain" description="DUF112" evidence="2">
    <location>
        <begin position="19"/>
        <end position="438"/>
    </location>
</feature>
<feature type="transmembrane region" description="Helical" evidence="1">
    <location>
        <begin position="259"/>
        <end position="280"/>
    </location>
</feature>
<dbReference type="AlphaFoldDB" id="A0A0S6W675"/>
<dbReference type="Pfam" id="PF01970">
    <property type="entry name" value="TctA"/>
    <property type="match status" value="1"/>
</dbReference>
<sequence>MMFEYLLEGIQACLSVGNLVALLSGTFIGIIVGIIPGIGPMVGMVVLLPFTFAMASNTALSLLLGVFCGGYFGGGIPAILMGTPGVPSSLFTSFDGFPLTRRGEAQIALSAALLGSFGGGMVSVVILITLAPFLAHVAASFGPPEYFSAGFFGVVLVVMAHRQYLARGLLLLGMGLWFSTIGIDGTTLSSRFCFGTLAIQNGLDIAPVCLGLFGLGQTLLLVEQKILQTDSMNLTGRMLDFSKLLKVLRYWKTLLRSSVIGTFVGLLPGPGSILASFMAYQAAKHSSKHPEEFGQGTPEGCLASEAGNNAVPAGAMIPLLTLGIPGEAISAVLLGVFTINGIYPGPLLLVKEPVLINTLYFSLFLINIAAFLMLAIWLRPFAMIIRIPSSLLAVNIMVISLIGIYAMNTRIFDAALAIVMGVFGYMLLRLQWPIVNLVMGLVLGDILENRLRESLSIADGNPLIFFTRPISLGLMIASILIVVIPFILDYRRNH</sequence>
<dbReference type="Proteomes" id="UP000030661">
    <property type="component" value="Unassembled WGS sequence"/>
</dbReference>
<keyword evidence="1" id="KW-1133">Transmembrane helix</keyword>
<keyword evidence="1" id="KW-0812">Transmembrane</keyword>
<dbReference type="HOGENOM" id="CLU_022936_2_0_0"/>
<dbReference type="STRING" id="1499967.U27_01932"/>
<feature type="transmembrane region" description="Helical" evidence="1">
    <location>
        <begin position="205"/>
        <end position="222"/>
    </location>
</feature>
<evidence type="ECO:0000256" key="1">
    <source>
        <dbReference type="SAM" id="Phobius"/>
    </source>
</evidence>